<keyword evidence="1" id="KW-0472">Membrane</keyword>
<sequence length="163" mass="18670">MASKTVLRFLRFQPRIWLWGIVILVGLLITLHLREPALPPPIFGPQIVDPLTQVLGHPSFNDIRLYERERPQHVPPRMLPKGDNRPRLLNTHLAYRAQRAYVFPNYIPRDHPAFPDILPNGTRHMLEGGQRAVGHYRRIILTVSCGGRSQWNGGISSVHPKMS</sequence>
<feature type="transmembrane region" description="Helical" evidence="1">
    <location>
        <begin position="16"/>
        <end position="33"/>
    </location>
</feature>
<keyword evidence="1" id="KW-0812">Transmembrane</keyword>
<organism evidence="2 3">
    <name type="scientific">Mycena metata</name>
    <dbReference type="NCBI Taxonomy" id="1033252"/>
    <lineage>
        <taxon>Eukaryota</taxon>
        <taxon>Fungi</taxon>
        <taxon>Dikarya</taxon>
        <taxon>Basidiomycota</taxon>
        <taxon>Agaricomycotina</taxon>
        <taxon>Agaricomycetes</taxon>
        <taxon>Agaricomycetidae</taxon>
        <taxon>Agaricales</taxon>
        <taxon>Marasmiineae</taxon>
        <taxon>Mycenaceae</taxon>
        <taxon>Mycena</taxon>
    </lineage>
</organism>
<keyword evidence="1" id="KW-1133">Transmembrane helix</keyword>
<protein>
    <submittedName>
        <fullName evidence="2">Uncharacterized protein</fullName>
    </submittedName>
</protein>
<dbReference type="AlphaFoldDB" id="A0AAD7NGB9"/>
<reference evidence="2" key="1">
    <citation type="submission" date="2023-03" db="EMBL/GenBank/DDBJ databases">
        <title>Massive genome expansion in bonnet fungi (Mycena s.s.) driven by repeated elements and novel gene families across ecological guilds.</title>
        <authorList>
            <consortium name="Lawrence Berkeley National Laboratory"/>
            <person name="Harder C.B."/>
            <person name="Miyauchi S."/>
            <person name="Viragh M."/>
            <person name="Kuo A."/>
            <person name="Thoen E."/>
            <person name="Andreopoulos B."/>
            <person name="Lu D."/>
            <person name="Skrede I."/>
            <person name="Drula E."/>
            <person name="Henrissat B."/>
            <person name="Morin E."/>
            <person name="Kohler A."/>
            <person name="Barry K."/>
            <person name="LaButti K."/>
            <person name="Morin E."/>
            <person name="Salamov A."/>
            <person name="Lipzen A."/>
            <person name="Mereny Z."/>
            <person name="Hegedus B."/>
            <person name="Baldrian P."/>
            <person name="Stursova M."/>
            <person name="Weitz H."/>
            <person name="Taylor A."/>
            <person name="Grigoriev I.V."/>
            <person name="Nagy L.G."/>
            <person name="Martin F."/>
            <person name="Kauserud H."/>
        </authorList>
    </citation>
    <scope>NUCLEOTIDE SEQUENCE</scope>
    <source>
        <strain evidence="2">CBHHK182m</strain>
    </source>
</reference>
<proteinExistence type="predicted"/>
<name>A0AAD7NGB9_9AGAR</name>
<accession>A0AAD7NGB9</accession>
<gene>
    <name evidence="2" type="ORF">B0H16DRAFT_1456862</name>
</gene>
<keyword evidence="3" id="KW-1185">Reference proteome</keyword>
<evidence type="ECO:0000256" key="1">
    <source>
        <dbReference type="SAM" id="Phobius"/>
    </source>
</evidence>
<dbReference type="Proteomes" id="UP001215598">
    <property type="component" value="Unassembled WGS sequence"/>
</dbReference>
<evidence type="ECO:0000313" key="2">
    <source>
        <dbReference type="EMBL" id="KAJ7759594.1"/>
    </source>
</evidence>
<evidence type="ECO:0000313" key="3">
    <source>
        <dbReference type="Proteomes" id="UP001215598"/>
    </source>
</evidence>
<dbReference type="EMBL" id="JARKIB010000039">
    <property type="protein sequence ID" value="KAJ7759594.1"/>
    <property type="molecule type" value="Genomic_DNA"/>
</dbReference>
<comment type="caution">
    <text evidence="2">The sequence shown here is derived from an EMBL/GenBank/DDBJ whole genome shotgun (WGS) entry which is preliminary data.</text>
</comment>